<dbReference type="AlphaFoldDB" id="A0A1Y5IIF3"/>
<dbReference type="EMBL" id="KZ155776">
    <property type="protein sequence ID" value="OUS47883.1"/>
    <property type="molecule type" value="Genomic_DNA"/>
</dbReference>
<protein>
    <submittedName>
        <fullName evidence="1">Uncharacterized protein</fullName>
    </submittedName>
</protein>
<gene>
    <name evidence="1" type="ORF">BE221DRAFT_190211</name>
</gene>
<organism evidence="1">
    <name type="scientific">Ostreococcus tauri</name>
    <name type="common">Marine green alga</name>
    <dbReference type="NCBI Taxonomy" id="70448"/>
    <lineage>
        <taxon>Eukaryota</taxon>
        <taxon>Viridiplantae</taxon>
        <taxon>Chlorophyta</taxon>
        <taxon>Mamiellophyceae</taxon>
        <taxon>Mamiellales</taxon>
        <taxon>Bathycoccaceae</taxon>
        <taxon>Ostreococcus</taxon>
    </lineage>
</organism>
<evidence type="ECO:0000313" key="1">
    <source>
        <dbReference type="EMBL" id="OUS47883.1"/>
    </source>
</evidence>
<dbReference type="Proteomes" id="UP000195557">
    <property type="component" value="Unassembled WGS sequence"/>
</dbReference>
<proteinExistence type="predicted"/>
<reference evidence="1" key="1">
    <citation type="submission" date="2017-04" db="EMBL/GenBank/DDBJ databases">
        <title>Population genomics of picophytoplankton unveils novel chromosome hypervariability.</title>
        <authorList>
            <consortium name="DOE Joint Genome Institute"/>
            <person name="Blanc-Mathieu R."/>
            <person name="Krasovec M."/>
            <person name="Hebrard M."/>
            <person name="Yau S."/>
            <person name="Desgranges E."/>
            <person name="Martin J."/>
            <person name="Schackwitz W."/>
            <person name="Kuo A."/>
            <person name="Salin G."/>
            <person name="Donnadieu C."/>
            <person name="Desdevises Y."/>
            <person name="Sanchez-Ferandin S."/>
            <person name="Moreau H."/>
            <person name="Rivals E."/>
            <person name="Grigoriev I.V."/>
            <person name="Grimsley N."/>
            <person name="Eyre-Walker A."/>
            <person name="Piganeau G."/>
        </authorList>
    </citation>
    <scope>NUCLEOTIDE SEQUENCE [LARGE SCALE GENOMIC DNA]</scope>
    <source>
        <strain evidence="1">RCC 1115</strain>
    </source>
</reference>
<sequence length="190" mass="20528">MHDAIDALEPLVAKNVDALSELFLAPAVAALPNRFEHQIRDCERIQSELGVTTSKCASYAAHSRAIFMCAASLGANGEGLARAMVEEGASAQLASACGKAWTAGEAAATRAIRMTPFGTPKILSDVQWELRVPMTGSERELLASLDVELSEQTPSGKPRQDRFACEFDHAELVHFFTNVEKIQTQLDALI</sequence>
<name>A0A1Y5IIF3_OSTTA</name>
<accession>A0A1Y5IIF3</accession>